<dbReference type="Pfam" id="PF11392">
    <property type="entry name" value="AllH"/>
    <property type="match status" value="1"/>
</dbReference>
<proteinExistence type="predicted"/>
<evidence type="ECO:0000313" key="2">
    <source>
        <dbReference type="Proteomes" id="UP001501521"/>
    </source>
</evidence>
<dbReference type="Proteomes" id="UP001501521">
    <property type="component" value="Unassembled WGS sequence"/>
</dbReference>
<organism evidence="1 2">
    <name type="scientific">Tessaracoccus lubricantis</name>
    <dbReference type="NCBI Taxonomy" id="545543"/>
    <lineage>
        <taxon>Bacteria</taxon>
        <taxon>Bacillati</taxon>
        <taxon>Actinomycetota</taxon>
        <taxon>Actinomycetes</taxon>
        <taxon>Propionibacteriales</taxon>
        <taxon>Propionibacteriaceae</taxon>
        <taxon>Tessaracoccus</taxon>
    </lineage>
</organism>
<dbReference type="InterPro" id="IPR021530">
    <property type="entry name" value="AllH-like"/>
</dbReference>
<reference evidence="2" key="1">
    <citation type="journal article" date="2019" name="Int. J. Syst. Evol. Microbiol.">
        <title>The Global Catalogue of Microorganisms (GCM) 10K type strain sequencing project: providing services to taxonomists for standard genome sequencing and annotation.</title>
        <authorList>
            <consortium name="The Broad Institute Genomics Platform"/>
            <consortium name="The Broad Institute Genome Sequencing Center for Infectious Disease"/>
            <person name="Wu L."/>
            <person name="Ma J."/>
        </authorList>
    </citation>
    <scope>NUCLEOTIDE SEQUENCE [LARGE SCALE GENOMIC DNA]</scope>
    <source>
        <strain evidence="2">JCM 19125</strain>
    </source>
</reference>
<accession>A0ABP9F9R0</accession>
<comment type="caution">
    <text evidence="1">The sequence shown here is derived from an EMBL/GenBank/DDBJ whole genome shotgun (WGS) entry which is preliminary data.</text>
</comment>
<name>A0ABP9F9R0_9ACTN</name>
<sequence>MRALVADREFISWTVTRPHPRVHSVFARTINMVDDSGLWTLAASTVPVGPRTAVLDMRAAAELRLAVGDPVDLSSVDLDGATTWNPSHWPLGITRGALDVVRGHLPVAGPTDPFELAVEGRIATHRVRLQNAMRRADFVTAKIVAGGLIGLGPGLTPAGDDLLAGFIIGCHAVGRHAALAWLRSAVAEHAAATNQISLTMLRAALDGRATSVLHHLVDALGVGEPRRIVAATDQCLAVGHTSGLHIVGGLVAALELTERGI</sequence>
<dbReference type="RefSeq" id="WP_345581308.1">
    <property type="nucleotide sequence ID" value="NZ_BAABLV010000020.1"/>
</dbReference>
<dbReference type="EMBL" id="BAABLV010000020">
    <property type="protein sequence ID" value="GAA4897461.1"/>
    <property type="molecule type" value="Genomic_DNA"/>
</dbReference>
<keyword evidence="2" id="KW-1185">Reference proteome</keyword>
<protein>
    <submittedName>
        <fullName evidence="1">DUF2877 domain-containing protein</fullName>
    </submittedName>
</protein>
<evidence type="ECO:0000313" key="1">
    <source>
        <dbReference type="EMBL" id="GAA4897461.1"/>
    </source>
</evidence>
<gene>
    <name evidence="1" type="ORF">GCM10025789_14190</name>
</gene>